<proteinExistence type="predicted"/>
<dbReference type="GO" id="GO:0045893">
    <property type="term" value="P:positive regulation of DNA-templated transcription"/>
    <property type="evidence" value="ECO:0007669"/>
    <property type="project" value="InterPro"/>
</dbReference>
<name>A0A368FNH0_ANCCA</name>
<evidence type="ECO:0000256" key="3">
    <source>
        <dbReference type="ARBA" id="ARBA00023163"/>
    </source>
</evidence>
<protein>
    <submittedName>
        <fullName evidence="8">T-box</fullName>
    </submittedName>
</protein>
<keyword evidence="1" id="KW-0805">Transcription regulation</keyword>
<dbReference type="OrthoDB" id="7442607at2759"/>
<dbReference type="InterPro" id="IPR001699">
    <property type="entry name" value="TF_T-box"/>
</dbReference>
<comment type="caution">
    <text evidence="5">Lacks conserved residue(s) required for the propagation of feature annotation.</text>
</comment>
<organism evidence="8 9">
    <name type="scientific">Ancylostoma caninum</name>
    <name type="common">Dog hookworm</name>
    <dbReference type="NCBI Taxonomy" id="29170"/>
    <lineage>
        <taxon>Eukaryota</taxon>
        <taxon>Metazoa</taxon>
        <taxon>Ecdysozoa</taxon>
        <taxon>Nematoda</taxon>
        <taxon>Chromadorea</taxon>
        <taxon>Rhabditida</taxon>
        <taxon>Rhabditina</taxon>
        <taxon>Rhabditomorpha</taxon>
        <taxon>Strongyloidea</taxon>
        <taxon>Ancylostomatidae</taxon>
        <taxon>Ancylostomatinae</taxon>
        <taxon>Ancylostoma</taxon>
    </lineage>
</organism>
<evidence type="ECO:0000256" key="2">
    <source>
        <dbReference type="ARBA" id="ARBA00023125"/>
    </source>
</evidence>
<evidence type="ECO:0000256" key="1">
    <source>
        <dbReference type="ARBA" id="ARBA00023015"/>
    </source>
</evidence>
<keyword evidence="3" id="KW-0804">Transcription</keyword>
<keyword evidence="4 5" id="KW-0539">Nucleus</keyword>
<dbReference type="SUPFAM" id="SSF49417">
    <property type="entry name" value="p53-like transcription factors"/>
    <property type="match status" value="2"/>
</dbReference>
<sequence>MHKYIPVLYIYHMPNSIMWMDQNTPALDPSCLVAAVRFDYTEFIAVTAYQNNEVTQLKICHNPFAKGFDYTEFIAVTAYQNNEVTQLKICHNPFAKGFREGSERDRKRTSISPTYSEPSPKRISPMSVEMKPKYEGMPPAGSPFLFPWAASSDPSRPRSNEPQFPMQWYNYYQNSFYSSFPYYYPYMPNCYPTPAPECAP</sequence>
<dbReference type="InterPro" id="IPR036960">
    <property type="entry name" value="T-box_sf"/>
</dbReference>
<gene>
    <name evidence="8" type="ORF">ANCCAN_21619</name>
</gene>
<dbReference type="EMBL" id="JOJR01001067">
    <property type="protein sequence ID" value="RCN32579.1"/>
    <property type="molecule type" value="Genomic_DNA"/>
</dbReference>
<dbReference type="GO" id="GO:0000981">
    <property type="term" value="F:DNA-binding transcription factor activity, RNA polymerase II-specific"/>
    <property type="evidence" value="ECO:0007669"/>
    <property type="project" value="TreeGrafter"/>
</dbReference>
<feature type="domain" description="T-box" evidence="7">
    <location>
        <begin position="1"/>
        <end position="70"/>
    </location>
</feature>
<dbReference type="PANTHER" id="PTHR11267:SF170">
    <property type="entry name" value="T-BOX PROTEIN 33-RELATED"/>
    <property type="match status" value="1"/>
</dbReference>
<accession>A0A368FNH0</accession>
<dbReference type="GO" id="GO:0000785">
    <property type="term" value="C:chromatin"/>
    <property type="evidence" value="ECO:0007669"/>
    <property type="project" value="TreeGrafter"/>
</dbReference>
<dbReference type="Gene3D" id="2.60.40.820">
    <property type="entry name" value="Transcription factor, T-box"/>
    <property type="match status" value="2"/>
</dbReference>
<evidence type="ECO:0000256" key="4">
    <source>
        <dbReference type="ARBA" id="ARBA00023242"/>
    </source>
</evidence>
<dbReference type="AlphaFoldDB" id="A0A368FNH0"/>
<comment type="caution">
    <text evidence="8">The sequence shown here is derived from an EMBL/GenBank/DDBJ whole genome shotgun (WGS) entry which is preliminary data.</text>
</comment>
<dbReference type="PANTHER" id="PTHR11267">
    <property type="entry name" value="T-BOX PROTEIN-RELATED"/>
    <property type="match status" value="1"/>
</dbReference>
<evidence type="ECO:0000256" key="6">
    <source>
        <dbReference type="SAM" id="MobiDB-lite"/>
    </source>
</evidence>
<dbReference type="InterPro" id="IPR046360">
    <property type="entry name" value="T-box_DNA-bd"/>
</dbReference>
<dbReference type="STRING" id="29170.A0A368FNH0"/>
<evidence type="ECO:0000256" key="5">
    <source>
        <dbReference type="PROSITE-ProRule" id="PRU00201"/>
    </source>
</evidence>
<evidence type="ECO:0000313" key="9">
    <source>
        <dbReference type="Proteomes" id="UP000252519"/>
    </source>
</evidence>
<evidence type="ECO:0000259" key="7">
    <source>
        <dbReference type="PROSITE" id="PS50252"/>
    </source>
</evidence>
<evidence type="ECO:0000313" key="8">
    <source>
        <dbReference type="EMBL" id="RCN32579.1"/>
    </source>
</evidence>
<dbReference type="PRINTS" id="PR00937">
    <property type="entry name" value="TBOX"/>
</dbReference>
<dbReference type="GO" id="GO:0005634">
    <property type="term" value="C:nucleus"/>
    <property type="evidence" value="ECO:0007669"/>
    <property type="project" value="UniProtKB-SubCell"/>
</dbReference>
<dbReference type="PROSITE" id="PS50252">
    <property type="entry name" value="TBOX_3"/>
    <property type="match status" value="2"/>
</dbReference>
<reference evidence="8 9" key="1">
    <citation type="submission" date="2014-10" db="EMBL/GenBank/DDBJ databases">
        <title>Draft genome of the hookworm Ancylostoma caninum.</title>
        <authorList>
            <person name="Mitreva M."/>
        </authorList>
    </citation>
    <scope>NUCLEOTIDE SEQUENCE [LARGE SCALE GENOMIC DNA]</scope>
    <source>
        <strain evidence="8 9">Baltimore</strain>
    </source>
</reference>
<keyword evidence="9" id="KW-1185">Reference proteome</keyword>
<feature type="domain" description="T-box" evidence="7">
    <location>
        <begin position="68"/>
        <end position="100"/>
    </location>
</feature>
<dbReference type="InterPro" id="IPR008967">
    <property type="entry name" value="p53-like_TF_DNA-bd_sf"/>
</dbReference>
<dbReference type="GO" id="GO:0000978">
    <property type="term" value="F:RNA polymerase II cis-regulatory region sequence-specific DNA binding"/>
    <property type="evidence" value="ECO:0007669"/>
    <property type="project" value="InterPro"/>
</dbReference>
<comment type="subcellular location">
    <subcellularLocation>
        <location evidence="5">Nucleus</location>
    </subcellularLocation>
</comment>
<dbReference type="Pfam" id="PF00907">
    <property type="entry name" value="T-box"/>
    <property type="match status" value="1"/>
</dbReference>
<keyword evidence="2 5" id="KW-0238">DNA-binding</keyword>
<feature type="region of interest" description="Disordered" evidence="6">
    <location>
        <begin position="100"/>
        <end position="123"/>
    </location>
</feature>
<dbReference type="GO" id="GO:0001708">
    <property type="term" value="P:cell fate specification"/>
    <property type="evidence" value="ECO:0007669"/>
    <property type="project" value="TreeGrafter"/>
</dbReference>
<dbReference type="Proteomes" id="UP000252519">
    <property type="component" value="Unassembled WGS sequence"/>
</dbReference>